<dbReference type="GO" id="GO:0008074">
    <property type="term" value="C:guanylate cyclase complex, soluble"/>
    <property type="evidence" value="ECO:0007669"/>
    <property type="project" value="TreeGrafter"/>
</dbReference>
<feature type="domain" description="Guanylate cyclase" evidence="2">
    <location>
        <begin position="71"/>
        <end position="201"/>
    </location>
</feature>
<dbReference type="SUPFAM" id="SSF55073">
    <property type="entry name" value="Nucleotide cyclase"/>
    <property type="match status" value="1"/>
</dbReference>
<dbReference type="PROSITE" id="PS50125">
    <property type="entry name" value="GUANYLATE_CYCLASE_2"/>
    <property type="match status" value="1"/>
</dbReference>
<evidence type="ECO:0000313" key="4">
    <source>
        <dbReference type="Proteomes" id="UP000249239"/>
    </source>
</evidence>
<dbReference type="EMBL" id="QKZK01000010">
    <property type="protein sequence ID" value="PZX17284.1"/>
    <property type="molecule type" value="Genomic_DNA"/>
</dbReference>
<keyword evidence="1" id="KW-0175">Coiled coil</keyword>
<reference evidence="3 4" key="1">
    <citation type="submission" date="2018-06" db="EMBL/GenBank/DDBJ databases">
        <title>Genomic Encyclopedia of Archaeal and Bacterial Type Strains, Phase II (KMG-II): from individual species to whole genera.</title>
        <authorList>
            <person name="Goeker M."/>
        </authorList>
    </citation>
    <scope>NUCLEOTIDE SEQUENCE [LARGE SCALE GENOMIC DNA]</scope>
    <source>
        <strain evidence="3 4">DSM 6779</strain>
    </source>
</reference>
<gene>
    <name evidence="3" type="ORF">LX69_01599</name>
</gene>
<dbReference type="GO" id="GO:0019934">
    <property type="term" value="P:cGMP-mediated signaling"/>
    <property type="evidence" value="ECO:0007669"/>
    <property type="project" value="TreeGrafter"/>
</dbReference>
<dbReference type="GO" id="GO:0004016">
    <property type="term" value="F:adenylate cyclase activity"/>
    <property type="evidence" value="ECO:0007669"/>
    <property type="project" value="UniProtKB-ARBA"/>
</dbReference>
<dbReference type="InterPro" id="IPR029787">
    <property type="entry name" value="Nucleotide_cyclase"/>
</dbReference>
<dbReference type="Gene3D" id="3.30.70.1230">
    <property type="entry name" value="Nucleotide cyclase"/>
    <property type="match status" value="1"/>
</dbReference>
<dbReference type="SMART" id="SM00044">
    <property type="entry name" value="CYCc"/>
    <property type="match status" value="1"/>
</dbReference>
<dbReference type="GO" id="GO:0004383">
    <property type="term" value="F:guanylate cyclase activity"/>
    <property type="evidence" value="ECO:0007669"/>
    <property type="project" value="TreeGrafter"/>
</dbReference>
<dbReference type="AlphaFoldDB" id="A0A2W7NKU1"/>
<dbReference type="PANTHER" id="PTHR45655">
    <property type="entry name" value="GUANYLATE CYCLASE SOLUBLE SUBUNIT BETA-2"/>
    <property type="match status" value="1"/>
</dbReference>
<protein>
    <submittedName>
        <fullName evidence="3">Class 3 adenylate cyclase</fullName>
    </submittedName>
</protein>
<evidence type="ECO:0000259" key="2">
    <source>
        <dbReference type="PROSITE" id="PS50125"/>
    </source>
</evidence>
<accession>A0A2W7NKU1</accession>
<dbReference type="CDD" id="cd07302">
    <property type="entry name" value="CHD"/>
    <property type="match status" value="1"/>
</dbReference>
<dbReference type="Proteomes" id="UP000249239">
    <property type="component" value="Unassembled WGS sequence"/>
</dbReference>
<comment type="caution">
    <text evidence="3">The sequence shown here is derived from an EMBL/GenBank/DDBJ whole genome shotgun (WGS) entry which is preliminary data.</text>
</comment>
<evidence type="ECO:0000313" key="3">
    <source>
        <dbReference type="EMBL" id="PZX17284.1"/>
    </source>
</evidence>
<dbReference type="InterPro" id="IPR001054">
    <property type="entry name" value="A/G_cyclase"/>
</dbReference>
<dbReference type="GO" id="GO:0070482">
    <property type="term" value="P:response to oxygen levels"/>
    <property type="evidence" value="ECO:0007669"/>
    <property type="project" value="TreeGrafter"/>
</dbReference>
<feature type="coiled-coil region" evidence="1">
    <location>
        <begin position="11"/>
        <end position="52"/>
    </location>
</feature>
<keyword evidence="4" id="KW-1185">Reference proteome</keyword>
<evidence type="ECO:0000256" key="1">
    <source>
        <dbReference type="SAM" id="Coils"/>
    </source>
</evidence>
<dbReference type="PANTHER" id="PTHR45655:SF13">
    <property type="entry name" value="SOLUBLE GUANYLATE CYCLASE GCY-32-RELATED"/>
    <property type="match status" value="1"/>
</dbReference>
<dbReference type="Pfam" id="PF00211">
    <property type="entry name" value="Guanylate_cyc"/>
    <property type="match status" value="1"/>
</dbReference>
<proteinExistence type="predicted"/>
<name>A0A2W7NKU1_9BACT</name>
<organism evidence="3 4">
    <name type="scientific">Breznakibacter xylanolyticus</name>
    <dbReference type="NCBI Taxonomy" id="990"/>
    <lineage>
        <taxon>Bacteria</taxon>
        <taxon>Pseudomonadati</taxon>
        <taxon>Bacteroidota</taxon>
        <taxon>Bacteroidia</taxon>
        <taxon>Marinilabiliales</taxon>
        <taxon>Marinilabiliaceae</taxon>
        <taxon>Breznakibacter</taxon>
    </lineage>
</organism>
<sequence length="292" mass="33431">MDNISDYINRITRLAGRNNQINEQLKELVSRYEVIKEQNTRYQDLLKEYTTEDAARGITGKRELQRFPMVSLMFVSVRGFHKLNNHPKAIELVDLLDELHVDIHAICKKYDIIRIRTIGDSFLLACGMPVENHTNPIDVMAAAREMQQVVHERSIELNDGQPFWELSIGIHTGPVTAEYTGRKNTPYSLSGESVNIAYRMGRICQAGRINVSVMTGEMIKEFYETEGWGHLPVKYKGNIEVFYLKGILPELSENGEGLVANDNFRVKYGLIQFMDIQEALLDRLEQQLPANL</sequence>